<name>A0A9P6EF17_9AGAR</name>
<evidence type="ECO:0000313" key="1">
    <source>
        <dbReference type="EMBL" id="KAF9528341.1"/>
    </source>
</evidence>
<dbReference type="SUPFAM" id="SSF52047">
    <property type="entry name" value="RNI-like"/>
    <property type="match status" value="1"/>
</dbReference>
<reference evidence="1" key="1">
    <citation type="submission" date="2020-11" db="EMBL/GenBank/DDBJ databases">
        <authorList>
            <consortium name="DOE Joint Genome Institute"/>
            <person name="Ahrendt S."/>
            <person name="Riley R."/>
            <person name="Andreopoulos W."/>
            <person name="Labutti K."/>
            <person name="Pangilinan J."/>
            <person name="Ruiz-Duenas F.J."/>
            <person name="Barrasa J.M."/>
            <person name="Sanchez-Garcia M."/>
            <person name="Camarero S."/>
            <person name="Miyauchi S."/>
            <person name="Serrano A."/>
            <person name="Linde D."/>
            <person name="Babiker R."/>
            <person name="Drula E."/>
            <person name="Ayuso-Fernandez I."/>
            <person name="Pacheco R."/>
            <person name="Padilla G."/>
            <person name="Ferreira P."/>
            <person name="Barriuso J."/>
            <person name="Kellner H."/>
            <person name="Castanera R."/>
            <person name="Alfaro M."/>
            <person name="Ramirez L."/>
            <person name="Pisabarro A.G."/>
            <person name="Kuo A."/>
            <person name="Tritt A."/>
            <person name="Lipzen A."/>
            <person name="He G."/>
            <person name="Yan M."/>
            <person name="Ng V."/>
            <person name="Cullen D."/>
            <person name="Martin F."/>
            <person name="Rosso M.-N."/>
            <person name="Henrissat B."/>
            <person name="Hibbett D."/>
            <person name="Martinez A.T."/>
            <person name="Grigoriev I.V."/>
        </authorList>
    </citation>
    <scope>NUCLEOTIDE SEQUENCE</scope>
    <source>
        <strain evidence="1">CBS 506.95</strain>
    </source>
</reference>
<proteinExistence type="predicted"/>
<accession>A0A9P6EF17</accession>
<organism evidence="1 2">
    <name type="scientific">Crepidotus variabilis</name>
    <dbReference type="NCBI Taxonomy" id="179855"/>
    <lineage>
        <taxon>Eukaryota</taxon>
        <taxon>Fungi</taxon>
        <taxon>Dikarya</taxon>
        <taxon>Basidiomycota</taxon>
        <taxon>Agaricomycotina</taxon>
        <taxon>Agaricomycetes</taxon>
        <taxon>Agaricomycetidae</taxon>
        <taxon>Agaricales</taxon>
        <taxon>Agaricineae</taxon>
        <taxon>Crepidotaceae</taxon>
        <taxon>Crepidotus</taxon>
    </lineage>
</organism>
<dbReference type="Proteomes" id="UP000807306">
    <property type="component" value="Unassembled WGS sequence"/>
</dbReference>
<evidence type="ECO:0000313" key="2">
    <source>
        <dbReference type="Proteomes" id="UP000807306"/>
    </source>
</evidence>
<keyword evidence="2" id="KW-1185">Reference proteome</keyword>
<protein>
    <recommendedName>
        <fullName evidence="3">F-box domain-containing protein</fullName>
    </recommendedName>
</protein>
<dbReference type="OrthoDB" id="3365698at2759"/>
<comment type="caution">
    <text evidence="1">The sequence shown here is derived from an EMBL/GenBank/DDBJ whole genome shotgun (WGS) entry which is preliminary data.</text>
</comment>
<evidence type="ECO:0008006" key="3">
    <source>
        <dbReference type="Google" id="ProtNLM"/>
    </source>
</evidence>
<dbReference type="EMBL" id="MU157853">
    <property type="protein sequence ID" value="KAF9528341.1"/>
    <property type="molecule type" value="Genomic_DNA"/>
</dbReference>
<gene>
    <name evidence="1" type="ORF">CPB83DRAFT_343366</name>
</gene>
<sequence>MSALHVLQSSDISTIQRLFQSIHRNSDSSKNANRHSRPLDFSHLTIVSSPFDDLPLEVIQQIFLYCLPNGHNPIIGLEQPPLLLTQISTKWRNIAVHTPLLWASIHISSLQSSLEELLFDEDQLTEDEAEMDASLEYLNVICGWLDMSSTHPLNISHIDLGPIISPGLTVILSEVVLEYASRIENLDITVNEPTLRTLDVIQPHLLSLLRSLRVKFPSINTAQHLRCTGLLQAPKLRSLDLRRISVPITELPVAWDQLTHLSLREQHDALSPVHLALADVGTVLRSARHLISCEVEIYNTSDEDSSRDLITEPIFLPHLRRLAIHEHDGNLESFFSFLDPPHLEHLEFYTDASAIPRPPPTVLSFLKRMGGQLQIFGTNLVRFSSEDFTQTLRSCPYLMTLSIKSFDVVDEETHRSSFMMASILSYQKRLLLNDQFLRFFTTLDTTGAYLVPKLNRMEFLDGFKFSIDAVVGFIRFKKTGTSGVHKMRTLTLRRGEGPEGKLDLDLDQVGGIASEVLQAKLDLLYNS</sequence>
<dbReference type="AlphaFoldDB" id="A0A9P6EF17"/>